<dbReference type="EMBL" id="MU277207">
    <property type="protein sequence ID" value="KAI0062569.1"/>
    <property type="molecule type" value="Genomic_DNA"/>
</dbReference>
<evidence type="ECO:0000313" key="1">
    <source>
        <dbReference type="EMBL" id="KAI0062569.1"/>
    </source>
</evidence>
<gene>
    <name evidence="1" type="ORF">BV25DRAFT_1944875</name>
</gene>
<reference evidence="1" key="1">
    <citation type="submission" date="2021-03" db="EMBL/GenBank/DDBJ databases">
        <authorList>
            <consortium name="DOE Joint Genome Institute"/>
            <person name="Ahrendt S."/>
            <person name="Looney B.P."/>
            <person name="Miyauchi S."/>
            <person name="Morin E."/>
            <person name="Drula E."/>
            <person name="Courty P.E."/>
            <person name="Chicoki N."/>
            <person name="Fauchery L."/>
            <person name="Kohler A."/>
            <person name="Kuo A."/>
            <person name="Labutti K."/>
            <person name="Pangilinan J."/>
            <person name="Lipzen A."/>
            <person name="Riley R."/>
            <person name="Andreopoulos W."/>
            <person name="He G."/>
            <person name="Johnson J."/>
            <person name="Barry K.W."/>
            <person name="Grigoriev I.V."/>
            <person name="Nagy L."/>
            <person name="Hibbett D."/>
            <person name="Henrissat B."/>
            <person name="Matheny P.B."/>
            <person name="Labbe J."/>
            <person name="Martin F."/>
        </authorList>
    </citation>
    <scope>NUCLEOTIDE SEQUENCE</scope>
    <source>
        <strain evidence="1">HHB10654</strain>
    </source>
</reference>
<evidence type="ECO:0000313" key="2">
    <source>
        <dbReference type="Proteomes" id="UP000814140"/>
    </source>
</evidence>
<protein>
    <submittedName>
        <fullName evidence="1">Aryl-alcohol oxidase-like protein</fullName>
    </submittedName>
</protein>
<accession>A0ACB8T1F2</accession>
<dbReference type="Proteomes" id="UP000814140">
    <property type="component" value="Unassembled WGS sequence"/>
</dbReference>
<sequence length="597" mass="63533">MHILKQPLSIAFLAQSALAVLYTDSSQLPKSEYDFVVVGAGTAGNVVASRLSENPAFSILVIEAGGDNAGIEELEIPFNAPAALGNASLFWNYTTTPQIGLNGRTLAYQRGRVLGGSSSVNFLVFTRGSRDDFDRYANVTGDDGWSWNSMFPFMLKAENFVAPVDHHNTSGQFNASAHGYRGPLLTTLPGFPSAIDPRFIATTETNSSLLPFNLDANAGDTIGLSWMQSTAGHGVRSSSATAYLQPVLHRPNLDVLINAQVTRLLSTGDENGIPVLRKVELSQTSSGPRTIVRAKKEVILSAGPVNTPQLLLLSGIGDRGNLSALSIPTIVHSPGVGRNLQDHPLVANQWFVNANNTLDDISRNATLANELLEQWRATKTGQYADGPANQIAWLRLPPDPAVFGGFGDPSAGPTSSHIELLLGNSFASFLEPPPPNGSYISVSTNVVSPSSRGSITLSSADPFDFPVIDAGFLTHPLDIKIMAQAIRTAMAILSTPSFQGFVLAPHGALANATTTSELEAYIRNSVTTFWHVCCTAKMGTSEDATAVVDSELNLKGVHGVRVVDFSVLPFLPAAHPQAAVYALAERAAHLIQSRWAA</sequence>
<proteinExistence type="predicted"/>
<keyword evidence="2" id="KW-1185">Reference proteome</keyword>
<organism evidence="1 2">
    <name type="scientific">Artomyces pyxidatus</name>
    <dbReference type="NCBI Taxonomy" id="48021"/>
    <lineage>
        <taxon>Eukaryota</taxon>
        <taxon>Fungi</taxon>
        <taxon>Dikarya</taxon>
        <taxon>Basidiomycota</taxon>
        <taxon>Agaricomycotina</taxon>
        <taxon>Agaricomycetes</taxon>
        <taxon>Russulales</taxon>
        <taxon>Auriscalpiaceae</taxon>
        <taxon>Artomyces</taxon>
    </lineage>
</organism>
<reference evidence="1" key="2">
    <citation type="journal article" date="2022" name="New Phytol.">
        <title>Evolutionary transition to the ectomycorrhizal habit in the genomes of a hyperdiverse lineage of mushroom-forming fungi.</title>
        <authorList>
            <person name="Looney B."/>
            <person name="Miyauchi S."/>
            <person name="Morin E."/>
            <person name="Drula E."/>
            <person name="Courty P.E."/>
            <person name="Kohler A."/>
            <person name="Kuo A."/>
            <person name="LaButti K."/>
            <person name="Pangilinan J."/>
            <person name="Lipzen A."/>
            <person name="Riley R."/>
            <person name="Andreopoulos W."/>
            <person name="He G."/>
            <person name="Johnson J."/>
            <person name="Nolan M."/>
            <person name="Tritt A."/>
            <person name="Barry K.W."/>
            <person name="Grigoriev I.V."/>
            <person name="Nagy L.G."/>
            <person name="Hibbett D."/>
            <person name="Henrissat B."/>
            <person name="Matheny P.B."/>
            <person name="Labbe J."/>
            <person name="Martin F.M."/>
        </authorList>
    </citation>
    <scope>NUCLEOTIDE SEQUENCE</scope>
    <source>
        <strain evidence="1">HHB10654</strain>
    </source>
</reference>
<comment type="caution">
    <text evidence="1">The sequence shown here is derived from an EMBL/GenBank/DDBJ whole genome shotgun (WGS) entry which is preliminary data.</text>
</comment>
<name>A0ACB8T1F2_9AGAM</name>